<comment type="caution">
    <text evidence="2">The sequence shown here is derived from an EMBL/GenBank/DDBJ whole genome shotgun (WGS) entry which is preliminary data.</text>
</comment>
<dbReference type="Proteomes" id="UP000693970">
    <property type="component" value="Unassembled WGS sequence"/>
</dbReference>
<gene>
    <name evidence="2" type="ORF">IV203_027707</name>
</gene>
<accession>A0A9K3M0D8</accession>
<proteinExistence type="predicted"/>
<dbReference type="EMBL" id="JAGRRH010000005">
    <property type="protein sequence ID" value="KAG7369961.1"/>
    <property type="molecule type" value="Genomic_DNA"/>
</dbReference>
<organism evidence="2 3">
    <name type="scientific">Nitzschia inconspicua</name>
    <dbReference type="NCBI Taxonomy" id="303405"/>
    <lineage>
        <taxon>Eukaryota</taxon>
        <taxon>Sar</taxon>
        <taxon>Stramenopiles</taxon>
        <taxon>Ochrophyta</taxon>
        <taxon>Bacillariophyta</taxon>
        <taxon>Bacillariophyceae</taxon>
        <taxon>Bacillariophycidae</taxon>
        <taxon>Bacillariales</taxon>
        <taxon>Bacillariaceae</taxon>
        <taxon>Nitzschia</taxon>
    </lineage>
</organism>
<feature type="region of interest" description="Disordered" evidence="1">
    <location>
        <begin position="42"/>
        <end position="69"/>
    </location>
</feature>
<evidence type="ECO:0000313" key="3">
    <source>
        <dbReference type="Proteomes" id="UP000693970"/>
    </source>
</evidence>
<evidence type="ECO:0000256" key="1">
    <source>
        <dbReference type="SAM" id="MobiDB-lite"/>
    </source>
</evidence>
<protein>
    <submittedName>
        <fullName evidence="2">Uncharacterized protein</fullName>
    </submittedName>
</protein>
<feature type="compositionally biased region" description="Low complexity" evidence="1">
    <location>
        <begin position="42"/>
        <end position="51"/>
    </location>
</feature>
<sequence length="163" mass="18147">MKKNISYSLVGTMVLIASSADAYTTSHDLRQHSRKRKIWNIPTTTNTPTKTSPSQDLNMLKTSGSEPENIRRSRGWKLSQAAVNSMDTTFVSVRRPCSGNLAHGLLSPEIVSRMDEMTEGGHSNRAVRHFLQTYRSQGPMSCLEMLSDPDVLPHLTSAMRDVV</sequence>
<dbReference type="OrthoDB" id="45951at2759"/>
<keyword evidence="3" id="KW-1185">Reference proteome</keyword>
<dbReference type="AlphaFoldDB" id="A0A9K3M0D8"/>
<feature type="compositionally biased region" description="Polar residues" evidence="1">
    <location>
        <begin position="52"/>
        <end position="66"/>
    </location>
</feature>
<name>A0A9K3M0D8_9STRA</name>
<reference evidence="2" key="1">
    <citation type="journal article" date="2021" name="Sci. Rep.">
        <title>Diploid genomic architecture of Nitzschia inconspicua, an elite biomass production diatom.</title>
        <authorList>
            <person name="Oliver A."/>
            <person name="Podell S."/>
            <person name="Pinowska A."/>
            <person name="Traller J.C."/>
            <person name="Smith S.R."/>
            <person name="McClure R."/>
            <person name="Beliaev A."/>
            <person name="Bohutskyi P."/>
            <person name="Hill E.A."/>
            <person name="Rabines A."/>
            <person name="Zheng H."/>
            <person name="Allen L.Z."/>
            <person name="Kuo A."/>
            <person name="Grigoriev I.V."/>
            <person name="Allen A.E."/>
            <person name="Hazlebeck D."/>
            <person name="Allen E.E."/>
        </authorList>
    </citation>
    <scope>NUCLEOTIDE SEQUENCE</scope>
    <source>
        <strain evidence="2">Hildebrandi</strain>
    </source>
</reference>
<reference evidence="2" key="2">
    <citation type="submission" date="2021-04" db="EMBL/GenBank/DDBJ databases">
        <authorList>
            <person name="Podell S."/>
        </authorList>
    </citation>
    <scope>NUCLEOTIDE SEQUENCE</scope>
    <source>
        <strain evidence="2">Hildebrandi</strain>
    </source>
</reference>
<evidence type="ECO:0000313" key="2">
    <source>
        <dbReference type="EMBL" id="KAG7369961.1"/>
    </source>
</evidence>